<accession>A0A2G1QU50</accession>
<protein>
    <recommendedName>
        <fullName evidence="3">GrpB family protein</fullName>
    </recommendedName>
</protein>
<gene>
    <name evidence="1" type="ORF">CSC94_03095</name>
</gene>
<organism evidence="1 2">
    <name type="scientific">Zhengella mangrovi</name>
    <dbReference type="NCBI Taxonomy" id="1982044"/>
    <lineage>
        <taxon>Bacteria</taxon>
        <taxon>Pseudomonadati</taxon>
        <taxon>Pseudomonadota</taxon>
        <taxon>Alphaproteobacteria</taxon>
        <taxon>Hyphomicrobiales</taxon>
        <taxon>Notoacmeibacteraceae</taxon>
        <taxon>Zhengella</taxon>
    </lineage>
</organism>
<reference evidence="1 2" key="1">
    <citation type="submission" date="2017-10" db="EMBL/GenBank/DDBJ databases">
        <title>Sedimentibacterium mangrovi gen. nov., sp. nov., a novel member of family Phyllobacteriacea isolated from mangrove sediment.</title>
        <authorList>
            <person name="Liao H."/>
            <person name="Tian Y."/>
        </authorList>
    </citation>
    <scope>NUCLEOTIDE SEQUENCE [LARGE SCALE GENOMIC DNA]</scope>
    <source>
        <strain evidence="1 2">X9-2-2</strain>
    </source>
</reference>
<dbReference type="EMBL" id="PDVP01000001">
    <property type="protein sequence ID" value="PHP68984.1"/>
    <property type="molecule type" value="Genomic_DNA"/>
</dbReference>
<dbReference type="InterPro" id="IPR007344">
    <property type="entry name" value="GrpB/CoaE"/>
</dbReference>
<dbReference type="SUPFAM" id="SSF81301">
    <property type="entry name" value="Nucleotidyltransferase"/>
    <property type="match status" value="1"/>
</dbReference>
<evidence type="ECO:0008006" key="3">
    <source>
        <dbReference type="Google" id="ProtNLM"/>
    </source>
</evidence>
<sequence>MAVERFRLHPDPHAACQAASALYAAMIPGLRAVLPASARISHIGSTAVEGLQTKGDLDILVRVPKDAFMAADAALAARFPRNKGSVRTDDFSAFEVPDEALPVGIQLAAIDGAFDHFHLFAAALAAHPALIDGFNEIKQLFDGQPMTDYRAAKALFINAVLDGIARGEIPV</sequence>
<evidence type="ECO:0000313" key="1">
    <source>
        <dbReference type="EMBL" id="PHP68984.1"/>
    </source>
</evidence>
<name>A0A2G1QU50_9HYPH</name>
<evidence type="ECO:0000313" key="2">
    <source>
        <dbReference type="Proteomes" id="UP000221168"/>
    </source>
</evidence>
<keyword evidence="2" id="KW-1185">Reference proteome</keyword>
<proteinExistence type="predicted"/>
<dbReference type="InterPro" id="IPR043519">
    <property type="entry name" value="NT_sf"/>
</dbReference>
<dbReference type="Pfam" id="PF04229">
    <property type="entry name" value="GrpB"/>
    <property type="match status" value="1"/>
</dbReference>
<dbReference type="Proteomes" id="UP000221168">
    <property type="component" value="Unassembled WGS sequence"/>
</dbReference>
<dbReference type="Gene3D" id="3.30.460.10">
    <property type="entry name" value="Beta Polymerase, domain 2"/>
    <property type="match status" value="1"/>
</dbReference>
<comment type="caution">
    <text evidence="1">The sequence shown here is derived from an EMBL/GenBank/DDBJ whole genome shotgun (WGS) entry which is preliminary data.</text>
</comment>
<dbReference type="OrthoDB" id="9799092at2"/>
<dbReference type="AlphaFoldDB" id="A0A2G1QU50"/>